<accession>A0A4R6THP5</accession>
<evidence type="ECO:0000313" key="7">
    <source>
        <dbReference type="Proteomes" id="UP000295390"/>
    </source>
</evidence>
<protein>
    <submittedName>
        <fullName evidence="6">Thioredoxin-like protein</fullName>
    </submittedName>
</protein>
<name>A0A4R6THP5_9FLAO</name>
<evidence type="ECO:0000313" key="6">
    <source>
        <dbReference type="EMBL" id="TDQ30123.1"/>
    </source>
</evidence>
<dbReference type="CDD" id="cd02966">
    <property type="entry name" value="TlpA_like_family"/>
    <property type="match status" value="1"/>
</dbReference>
<dbReference type="InterPro" id="IPR050553">
    <property type="entry name" value="Thioredoxin_ResA/DsbE_sf"/>
</dbReference>
<organism evidence="6 7">
    <name type="scientific">Tenacibaculum caenipelagi</name>
    <dbReference type="NCBI Taxonomy" id="1325435"/>
    <lineage>
        <taxon>Bacteria</taxon>
        <taxon>Pseudomonadati</taxon>
        <taxon>Bacteroidota</taxon>
        <taxon>Flavobacteriia</taxon>
        <taxon>Flavobacteriales</taxon>
        <taxon>Flavobacteriaceae</taxon>
        <taxon>Tenacibaculum</taxon>
    </lineage>
</organism>
<keyword evidence="7" id="KW-1185">Reference proteome</keyword>
<evidence type="ECO:0000256" key="2">
    <source>
        <dbReference type="ARBA" id="ARBA00022748"/>
    </source>
</evidence>
<keyword evidence="3" id="KW-1015">Disulfide bond</keyword>
<keyword evidence="2" id="KW-0201">Cytochrome c-type biogenesis</keyword>
<evidence type="ECO:0000256" key="3">
    <source>
        <dbReference type="ARBA" id="ARBA00023157"/>
    </source>
</evidence>
<dbReference type="AlphaFoldDB" id="A0A4R6THP5"/>
<dbReference type="PANTHER" id="PTHR42852">
    <property type="entry name" value="THIOL:DISULFIDE INTERCHANGE PROTEIN DSBE"/>
    <property type="match status" value="1"/>
</dbReference>
<keyword evidence="4" id="KW-0676">Redox-active center</keyword>
<evidence type="ECO:0000259" key="5">
    <source>
        <dbReference type="PROSITE" id="PS51352"/>
    </source>
</evidence>
<proteinExistence type="predicted"/>
<dbReference type="PROSITE" id="PS51257">
    <property type="entry name" value="PROKAR_LIPOPROTEIN"/>
    <property type="match status" value="1"/>
</dbReference>
<dbReference type="Proteomes" id="UP000295390">
    <property type="component" value="Unassembled WGS sequence"/>
</dbReference>
<dbReference type="Gene3D" id="3.40.30.10">
    <property type="entry name" value="Glutaredoxin"/>
    <property type="match status" value="1"/>
</dbReference>
<dbReference type="GO" id="GO:0030313">
    <property type="term" value="C:cell envelope"/>
    <property type="evidence" value="ECO:0007669"/>
    <property type="project" value="UniProtKB-SubCell"/>
</dbReference>
<comment type="subcellular location">
    <subcellularLocation>
        <location evidence="1">Cell envelope</location>
    </subcellularLocation>
</comment>
<comment type="caution">
    <text evidence="6">The sequence shown here is derived from an EMBL/GenBank/DDBJ whole genome shotgun (WGS) entry which is preliminary data.</text>
</comment>
<evidence type="ECO:0000256" key="1">
    <source>
        <dbReference type="ARBA" id="ARBA00004196"/>
    </source>
</evidence>
<dbReference type="SUPFAM" id="SSF52833">
    <property type="entry name" value="Thioredoxin-like"/>
    <property type="match status" value="1"/>
</dbReference>
<dbReference type="PROSITE" id="PS51352">
    <property type="entry name" value="THIOREDOXIN_2"/>
    <property type="match status" value="1"/>
</dbReference>
<sequence>MFNKMKNFIIIFFIGITILSCSTKNSTQFSKEALNDVFISLEGKKVLFKDVIEKHKGKKVLIDVWASWCTDCLKSLPEVKKIQEENPEIAYMYLSLDRNQEDWKNGVNRLKINGDHYFMQSGWEGKFGEFLGLNWIPRFMVIDEKGKIIVFDATKATDKLIRQSLEIM</sequence>
<evidence type="ECO:0000256" key="4">
    <source>
        <dbReference type="ARBA" id="ARBA00023284"/>
    </source>
</evidence>
<gene>
    <name evidence="6" type="ORF">DFQ07_0460</name>
</gene>
<feature type="domain" description="Thioredoxin" evidence="5">
    <location>
        <begin position="27"/>
        <end position="168"/>
    </location>
</feature>
<dbReference type="PANTHER" id="PTHR42852:SF6">
    <property type="entry name" value="THIOL:DISULFIDE INTERCHANGE PROTEIN DSBE"/>
    <property type="match status" value="1"/>
</dbReference>
<dbReference type="InterPro" id="IPR012336">
    <property type="entry name" value="Thioredoxin-like_fold"/>
</dbReference>
<reference evidence="6 7" key="1">
    <citation type="submission" date="2019-03" db="EMBL/GenBank/DDBJ databases">
        <title>Genomic Encyclopedia of Type Strains, Phase III (KMG-III): the genomes of soil and plant-associated and newly described type strains.</title>
        <authorList>
            <person name="Whitman W."/>
        </authorList>
    </citation>
    <scope>NUCLEOTIDE SEQUENCE [LARGE SCALE GENOMIC DNA]</scope>
    <source>
        <strain evidence="6 7">CECT 8283</strain>
    </source>
</reference>
<dbReference type="Pfam" id="PF13905">
    <property type="entry name" value="Thioredoxin_8"/>
    <property type="match status" value="1"/>
</dbReference>
<dbReference type="GO" id="GO:0017004">
    <property type="term" value="P:cytochrome complex assembly"/>
    <property type="evidence" value="ECO:0007669"/>
    <property type="project" value="UniProtKB-KW"/>
</dbReference>
<dbReference type="InterPro" id="IPR013766">
    <property type="entry name" value="Thioredoxin_domain"/>
</dbReference>
<dbReference type="EMBL" id="SNYH01000001">
    <property type="protein sequence ID" value="TDQ30123.1"/>
    <property type="molecule type" value="Genomic_DNA"/>
</dbReference>
<dbReference type="InterPro" id="IPR036249">
    <property type="entry name" value="Thioredoxin-like_sf"/>
</dbReference>